<gene>
    <name evidence="1" type="ORF">EYF80_015693</name>
</gene>
<proteinExistence type="predicted"/>
<dbReference type="OrthoDB" id="10329089at2759"/>
<protein>
    <submittedName>
        <fullName evidence="1">Uncharacterized protein</fullName>
    </submittedName>
</protein>
<comment type="caution">
    <text evidence="1">The sequence shown here is derived from an EMBL/GenBank/DDBJ whole genome shotgun (WGS) entry which is preliminary data.</text>
</comment>
<organism evidence="1 2">
    <name type="scientific">Liparis tanakae</name>
    <name type="common">Tanaka's snailfish</name>
    <dbReference type="NCBI Taxonomy" id="230148"/>
    <lineage>
        <taxon>Eukaryota</taxon>
        <taxon>Metazoa</taxon>
        <taxon>Chordata</taxon>
        <taxon>Craniata</taxon>
        <taxon>Vertebrata</taxon>
        <taxon>Euteleostomi</taxon>
        <taxon>Actinopterygii</taxon>
        <taxon>Neopterygii</taxon>
        <taxon>Teleostei</taxon>
        <taxon>Neoteleostei</taxon>
        <taxon>Acanthomorphata</taxon>
        <taxon>Eupercaria</taxon>
        <taxon>Perciformes</taxon>
        <taxon>Cottioidei</taxon>
        <taxon>Cottales</taxon>
        <taxon>Liparidae</taxon>
        <taxon>Liparis</taxon>
    </lineage>
</organism>
<evidence type="ECO:0000313" key="2">
    <source>
        <dbReference type="Proteomes" id="UP000314294"/>
    </source>
</evidence>
<evidence type="ECO:0000313" key="1">
    <source>
        <dbReference type="EMBL" id="TNN74052.1"/>
    </source>
</evidence>
<accession>A0A4Z2I9H5</accession>
<dbReference type="Proteomes" id="UP000314294">
    <property type="component" value="Unassembled WGS sequence"/>
</dbReference>
<name>A0A4Z2I9H5_9TELE</name>
<dbReference type="AlphaFoldDB" id="A0A4Z2I9H5"/>
<dbReference type="EMBL" id="SRLO01000118">
    <property type="protein sequence ID" value="TNN74052.1"/>
    <property type="molecule type" value="Genomic_DNA"/>
</dbReference>
<keyword evidence="2" id="KW-1185">Reference proteome</keyword>
<sequence>MGSFCSALNSRMAVVTVMPRDESPVQTMTGDSLQPSEAVSRLQHPIRTRCTIRRRVLGATNHCAVKNPTTW</sequence>
<reference evidence="1 2" key="1">
    <citation type="submission" date="2019-03" db="EMBL/GenBank/DDBJ databases">
        <title>First draft genome of Liparis tanakae, snailfish: a comprehensive survey of snailfish specific genes.</title>
        <authorList>
            <person name="Kim W."/>
            <person name="Song I."/>
            <person name="Jeong J.-H."/>
            <person name="Kim D."/>
            <person name="Kim S."/>
            <person name="Ryu S."/>
            <person name="Song J.Y."/>
            <person name="Lee S.K."/>
        </authorList>
    </citation>
    <scope>NUCLEOTIDE SEQUENCE [LARGE SCALE GENOMIC DNA]</scope>
    <source>
        <tissue evidence="1">Muscle</tissue>
    </source>
</reference>